<dbReference type="InterPro" id="IPR056413">
    <property type="entry name" value="TPR_CcmH_CycH"/>
</dbReference>
<proteinExistence type="predicted"/>
<keyword evidence="2" id="KW-0201">Cytochrome c-type biogenesis</keyword>
<dbReference type="Proteomes" id="UP000268615">
    <property type="component" value="Unassembled WGS sequence"/>
</dbReference>
<dbReference type="PROSITE" id="PS50005">
    <property type="entry name" value="TPR"/>
    <property type="match status" value="1"/>
</dbReference>
<protein>
    <submittedName>
        <fullName evidence="7">Heme lyase NrfEFG subunit NrfG</fullName>
    </submittedName>
</protein>
<keyword evidence="5" id="KW-0812">Transmembrane</keyword>
<dbReference type="RefSeq" id="WP_124023188.1">
    <property type="nucleotide sequence ID" value="NZ_RPOH01000018.1"/>
</dbReference>
<evidence type="ECO:0000256" key="4">
    <source>
        <dbReference type="PROSITE-ProRule" id="PRU00339"/>
    </source>
</evidence>
<dbReference type="SMART" id="SM00028">
    <property type="entry name" value="TPR"/>
    <property type="match status" value="2"/>
</dbReference>
<dbReference type="InterPro" id="IPR011990">
    <property type="entry name" value="TPR-like_helical_dom_sf"/>
</dbReference>
<dbReference type="OrthoDB" id="9776053at2"/>
<dbReference type="GO" id="GO:0017004">
    <property type="term" value="P:cytochrome complex assembly"/>
    <property type="evidence" value="ECO:0007669"/>
    <property type="project" value="UniProtKB-KW"/>
</dbReference>
<dbReference type="EMBL" id="RPOH01000018">
    <property type="protein sequence ID" value="RPH29530.1"/>
    <property type="molecule type" value="Genomic_DNA"/>
</dbReference>
<feature type="repeat" description="TPR" evidence="4">
    <location>
        <begin position="118"/>
        <end position="151"/>
    </location>
</feature>
<keyword evidence="5" id="KW-1133">Transmembrane helix</keyword>
<dbReference type="PANTHER" id="PTHR47870">
    <property type="entry name" value="CYTOCHROME C-TYPE BIOGENESIS PROTEIN CCMH"/>
    <property type="match status" value="1"/>
</dbReference>
<evidence type="ECO:0000259" key="6">
    <source>
        <dbReference type="Pfam" id="PF23914"/>
    </source>
</evidence>
<evidence type="ECO:0000256" key="5">
    <source>
        <dbReference type="SAM" id="Phobius"/>
    </source>
</evidence>
<gene>
    <name evidence="7" type="primary">nrfG</name>
    <name evidence="7" type="ORF">EHN07_05540</name>
</gene>
<feature type="transmembrane region" description="Helical" evidence="5">
    <location>
        <begin position="55"/>
        <end position="74"/>
    </location>
</feature>
<dbReference type="GO" id="GO:0005886">
    <property type="term" value="C:plasma membrane"/>
    <property type="evidence" value="ECO:0007669"/>
    <property type="project" value="TreeGrafter"/>
</dbReference>
<keyword evidence="1" id="KW-0677">Repeat</keyword>
<evidence type="ECO:0000256" key="1">
    <source>
        <dbReference type="ARBA" id="ARBA00022737"/>
    </source>
</evidence>
<dbReference type="Pfam" id="PF23914">
    <property type="entry name" value="TPR_CcmH_CycH"/>
    <property type="match status" value="1"/>
</dbReference>
<dbReference type="InterPro" id="IPR019734">
    <property type="entry name" value="TPR_rpt"/>
</dbReference>
<feature type="domain" description="Cytochrome c-type biogenesis protein H TPR" evidence="6">
    <location>
        <begin position="79"/>
        <end position="218"/>
    </location>
</feature>
<evidence type="ECO:0000256" key="3">
    <source>
        <dbReference type="ARBA" id="ARBA00022803"/>
    </source>
</evidence>
<organism evidence="7 8">
    <name type="scientific">Buttiauxella warmboldiae</name>
    <dbReference type="NCBI Taxonomy" id="82993"/>
    <lineage>
        <taxon>Bacteria</taxon>
        <taxon>Pseudomonadati</taxon>
        <taxon>Pseudomonadota</taxon>
        <taxon>Gammaproteobacteria</taxon>
        <taxon>Enterobacterales</taxon>
        <taxon>Enterobacteriaceae</taxon>
        <taxon>Buttiauxella</taxon>
    </lineage>
</organism>
<dbReference type="AlphaFoldDB" id="A0A3N5DV76"/>
<dbReference type="GO" id="GO:0016829">
    <property type="term" value="F:lyase activity"/>
    <property type="evidence" value="ECO:0007669"/>
    <property type="project" value="UniProtKB-KW"/>
</dbReference>
<comment type="caution">
    <text evidence="7">The sequence shown here is derived from an EMBL/GenBank/DDBJ whole genome shotgun (WGS) entry which is preliminary data.</text>
</comment>
<keyword evidence="7" id="KW-0456">Lyase</keyword>
<evidence type="ECO:0000256" key="2">
    <source>
        <dbReference type="ARBA" id="ARBA00022748"/>
    </source>
</evidence>
<evidence type="ECO:0000313" key="7">
    <source>
        <dbReference type="EMBL" id="RPH29530.1"/>
    </source>
</evidence>
<dbReference type="NCBIfam" id="NF007692">
    <property type="entry name" value="PRK10370.1"/>
    <property type="match status" value="1"/>
</dbReference>
<name>A0A3N5DV76_9ENTR</name>
<sequence length="243" mass="27432">MSLRLINAGLLRHAEDQAKQRLAANEADQLRRELQYDLAAPVTPDKPLQPLPVKLLLMAGLLMIIACAGVYLLTPKWQALRHEQQRVADPLAAFYDENTQQKQLVVLQEKIRANPNDSVLWASLGEYYLYQNAYDKALEAYHLALSLRGENAELYSALATVLYYQAGQSMTLETRSLLNKALALDENEVTALMLLASEAFTQADYIQAASLWQKLLDLNTQRVNRAQLIEAINMAKLLQHQQK</sequence>
<dbReference type="PANTHER" id="PTHR47870:SF1">
    <property type="entry name" value="CYTOCHROME C-TYPE BIOGENESIS PROTEIN CCMH"/>
    <property type="match status" value="1"/>
</dbReference>
<keyword evidence="8" id="KW-1185">Reference proteome</keyword>
<reference evidence="7 8" key="1">
    <citation type="submission" date="2018-11" db="EMBL/GenBank/DDBJ databases">
        <title>Draft genome sequence of Buttiauxella warmboldiae CCUG 35512.</title>
        <authorList>
            <person name="Salva-Serra F."/>
            <person name="Marathe N."/>
            <person name="Moore E."/>
            <person name="Svensson L."/>
            <person name="Engstrom-Jakobsson H."/>
        </authorList>
    </citation>
    <scope>NUCLEOTIDE SEQUENCE [LARGE SCALE GENOMIC DNA]</scope>
    <source>
        <strain evidence="7 8">CCUG 35512</strain>
    </source>
</reference>
<keyword evidence="5" id="KW-0472">Membrane</keyword>
<dbReference type="InterPro" id="IPR051263">
    <property type="entry name" value="C-type_cytochrome_biogenesis"/>
</dbReference>
<dbReference type="Gene3D" id="1.25.40.10">
    <property type="entry name" value="Tetratricopeptide repeat domain"/>
    <property type="match status" value="1"/>
</dbReference>
<accession>A0A3N5DV76</accession>
<keyword evidence="3 4" id="KW-0802">TPR repeat</keyword>
<dbReference type="SUPFAM" id="SSF48452">
    <property type="entry name" value="TPR-like"/>
    <property type="match status" value="1"/>
</dbReference>
<evidence type="ECO:0000313" key="8">
    <source>
        <dbReference type="Proteomes" id="UP000268615"/>
    </source>
</evidence>